<dbReference type="PANTHER" id="PTHR30619:SF1">
    <property type="entry name" value="RECOMBINATION PROTEIN 2"/>
    <property type="match status" value="1"/>
</dbReference>
<proteinExistence type="predicted"/>
<dbReference type="SUPFAM" id="SSF56281">
    <property type="entry name" value="Metallo-hydrolase/oxidoreductase"/>
    <property type="match status" value="1"/>
</dbReference>
<organism evidence="1 2">
    <name type="scientific">Pseudocitrobacter corydidari</name>
    <dbReference type="NCBI Taxonomy" id="2891570"/>
    <lineage>
        <taxon>Bacteria</taxon>
        <taxon>Pseudomonadati</taxon>
        <taxon>Pseudomonadota</taxon>
        <taxon>Gammaproteobacteria</taxon>
        <taxon>Enterobacterales</taxon>
        <taxon>Enterobacteriaceae</taxon>
        <taxon>Pseudocitrobacter</taxon>
    </lineage>
</organism>
<keyword evidence="2" id="KW-1185">Reference proteome</keyword>
<accession>A0ABY3SAR9</accession>
<dbReference type="Proteomes" id="UP001199659">
    <property type="component" value="Chromosome"/>
</dbReference>
<reference evidence="1 2" key="1">
    <citation type="journal article" date="2022" name="Int. J. Syst. Evol. Microbiol.">
        <title>Pseudocitrobacter corydidari sp. nov., isolated from the Asian emerald cockroach Corydidarum magnifica.</title>
        <authorList>
            <person name="Guzman J."/>
            <person name="Poehlein A."/>
            <person name="Glaeser S.P."/>
            <person name="Schwengers O."/>
            <person name="Blom J."/>
            <person name="Hollensteiner J."/>
            <person name="Kampfer P."/>
            <person name="Vilcinskas A."/>
        </authorList>
    </citation>
    <scope>NUCLEOTIDE SEQUENCE [LARGE SCALE GENOMIC DNA]</scope>
    <source>
        <strain evidence="1">G163CM</strain>
    </source>
</reference>
<gene>
    <name evidence="1" type="ORF">G163CM_46100</name>
</gene>
<protein>
    <recommendedName>
        <fullName evidence="3">Metallohydrolase</fullName>
    </recommendedName>
</protein>
<dbReference type="InterPro" id="IPR036866">
    <property type="entry name" value="RibonucZ/Hydroxyglut_hydro"/>
</dbReference>
<evidence type="ECO:0008006" key="3">
    <source>
        <dbReference type="Google" id="ProtNLM"/>
    </source>
</evidence>
<dbReference type="InterPro" id="IPR052159">
    <property type="entry name" value="Competence_DNA_uptake"/>
</dbReference>
<evidence type="ECO:0000313" key="2">
    <source>
        <dbReference type="Proteomes" id="UP001199659"/>
    </source>
</evidence>
<dbReference type="Gene3D" id="3.60.15.10">
    <property type="entry name" value="Ribonuclease Z/Hydroxyacylglutathione hydrolase-like"/>
    <property type="match status" value="1"/>
</dbReference>
<name>A0ABY3SAR9_9ENTR</name>
<dbReference type="PANTHER" id="PTHR30619">
    <property type="entry name" value="DNA INTERNALIZATION/COMPETENCE PROTEIN COMEC/REC2"/>
    <property type="match status" value="1"/>
</dbReference>
<dbReference type="EMBL" id="CP087880">
    <property type="protein sequence ID" value="UGS43827.1"/>
    <property type="molecule type" value="Genomic_DNA"/>
</dbReference>
<dbReference type="RefSeq" id="WP_231826417.1">
    <property type="nucleotide sequence ID" value="NZ_CP087880.1"/>
</dbReference>
<evidence type="ECO:0000313" key="1">
    <source>
        <dbReference type="EMBL" id="UGS43827.1"/>
    </source>
</evidence>
<sequence length="386" mass="43570">MSAKICFFPVGNGDMTLIQTEDGQNILIDCHIRKGKEHPDVLSQLREKLDRDEKGRLFIHLFIWSHPDKDHCSGISEHFHLGKPEDWSERSDKIFINEIWSSPIVFRRHHAQNHNLVQDARDLNSEVKRRVNLYKEKRYLDGVGNQVLVLGEDENGKTDDIPNIVLQLDNTTRLINGAYSYNFEAHLLAPSPKKDFDEDEDEDKLGKNHSSVIINFELKGDNKTAFFLSGGDAEVVCWEGVRNRLFKNYNMSWLDYDILQTPHHCSWRSLSHDSSSGKGDEAKTSELAMEVFNRAKQNAFIIASSDPIADDANDPPSYRAKKEYENIVDNVQGQFLCVSDHKKNGENIPLEIEISDNGIKKIAASALGMAESSSAAVNRQGGGGYA</sequence>